<gene>
    <name evidence="1" type="ORF">CLV89_11062</name>
</gene>
<dbReference type="AlphaFoldDB" id="A0A2T1ACT1"/>
<proteinExistence type="predicted"/>
<dbReference type="Proteomes" id="UP000237718">
    <property type="component" value="Unassembled WGS sequence"/>
</dbReference>
<evidence type="ECO:0000313" key="1">
    <source>
        <dbReference type="EMBL" id="PRZ46391.1"/>
    </source>
</evidence>
<comment type="caution">
    <text evidence="1">The sequence shown here is derived from an EMBL/GenBank/DDBJ whole genome shotgun (WGS) entry which is preliminary data.</text>
</comment>
<name>A0A2T1ACT1_TRISK</name>
<accession>A0A2T1ACT1</accession>
<reference evidence="1 2" key="1">
    <citation type="submission" date="2018-03" db="EMBL/GenBank/DDBJ databases">
        <title>Genomic Encyclopedia of Archaeal and Bacterial Type Strains, Phase II (KMG-II): from individual species to whole genera.</title>
        <authorList>
            <person name="Goeker M."/>
        </authorList>
    </citation>
    <scope>NUCLEOTIDE SEQUENCE [LARGE SCALE GENOMIC DNA]</scope>
    <source>
        <strain evidence="1 2">DSM 25328</strain>
    </source>
</reference>
<organism evidence="1 2">
    <name type="scientific">Tritonibacter scottomollicae</name>
    <name type="common">Epibacterium scottomollicae</name>
    <dbReference type="NCBI Taxonomy" id="483013"/>
    <lineage>
        <taxon>Bacteria</taxon>
        <taxon>Pseudomonadati</taxon>
        <taxon>Pseudomonadota</taxon>
        <taxon>Alphaproteobacteria</taxon>
        <taxon>Rhodobacterales</taxon>
        <taxon>Paracoccaceae</taxon>
        <taxon>Tritonibacter</taxon>
    </lineage>
</organism>
<dbReference type="EMBL" id="PVUF01000010">
    <property type="protein sequence ID" value="PRZ46391.1"/>
    <property type="molecule type" value="Genomic_DNA"/>
</dbReference>
<protein>
    <submittedName>
        <fullName evidence="1">Uncharacterized protein</fullName>
    </submittedName>
</protein>
<evidence type="ECO:0000313" key="2">
    <source>
        <dbReference type="Proteomes" id="UP000237718"/>
    </source>
</evidence>
<sequence>MGSIMVYRHRPMRVCPTITTSRAIVGGLLHAFFGDIMSVRGEGQQGKDRFYTPVVKFSFVSLLFFDIIGKIWGGF</sequence>